<name>A0A1Q6F4C3_9BACT</name>
<proteinExistence type="predicted"/>
<organism evidence="1 2">
    <name type="scientific">Alistipes putredinis</name>
    <dbReference type="NCBI Taxonomy" id="28117"/>
    <lineage>
        <taxon>Bacteria</taxon>
        <taxon>Pseudomonadati</taxon>
        <taxon>Bacteroidota</taxon>
        <taxon>Bacteroidia</taxon>
        <taxon>Bacteroidales</taxon>
        <taxon>Rikenellaceae</taxon>
        <taxon>Alistipes</taxon>
    </lineage>
</organism>
<dbReference type="PRINTS" id="PR00413">
    <property type="entry name" value="HADHALOGNASE"/>
</dbReference>
<evidence type="ECO:0000313" key="2">
    <source>
        <dbReference type="Proteomes" id="UP000187417"/>
    </source>
</evidence>
<dbReference type="Gene3D" id="1.10.150.240">
    <property type="entry name" value="Putative phosphatase, domain 2"/>
    <property type="match status" value="1"/>
</dbReference>
<accession>A0A1Q6F4C3</accession>
<comment type="caution">
    <text evidence="1">The sequence shown here is derived from an EMBL/GenBank/DDBJ whole genome shotgun (WGS) entry which is preliminary data.</text>
</comment>
<gene>
    <name evidence="1" type="ORF">BHV66_08355</name>
</gene>
<dbReference type="RefSeq" id="WP_278339438.1">
    <property type="nucleotide sequence ID" value="NZ_BAAFLA010000001.1"/>
</dbReference>
<reference evidence="1 2" key="1">
    <citation type="journal article" date="2016" name="Nat. Biotechnol.">
        <title>Measurement of bacterial replication rates in microbial communities.</title>
        <authorList>
            <person name="Brown C.T."/>
            <person name="Olm M.R."/>
            <person name="Thomas B.C."/>
            <person name="Banfield J.F."/>
        </authorList>
    </citation>
    <scope>NUCLEOTIDE SEQUENCE [LARGE SCALE GENOMIC DNA]</scope>
    <source>
        <strain evidence="1">CAG:67_53_122</strain>
    </source>
</reference>
<dbReference type="EMBL" id="MNQH01000033">
    <property type="protein sequence ID" value="OKY93729.1"/>
    <property type="molecule type" value="Genomic_DNA"/>
</dbReference>
<dbReference type="Pfam" id="PF00702">
    <property type="entry name" value="Hydrolase"/>
    <property type="match status" value="1"/>
</dbReference>
<dbReference type="AlphaFoldDB" id="A0A1Q6F4C3"/>
<dbReference type="SFLD" id="SFLDS00003">
    <property type="entry name" value="Haloacid_Dehalogenase"/>
    <property type="match status" value="1"/>
</dbReference>
<dbReference type="Gene3D" id="3.40.50.1000">
    <property type="entry name" value="HAD superfamily/HAD-like"/>
    <property type="match status" value="1"/>
</dbReference>
<dbReference type="PANTHER" id="PTHR43611">
    <property type="entry name" value="ALPHA-D-GLUCOSE 1-PHOSPHATE PHOSPHATASE"/>
    <property type="match status" value="1"/>
</dbReference>
<dbReference type="InterPro" id="IPR023214">
    <property type="entry name" value="HAD_sf"/>
</dbReference>
<dbReference type="PANTHER" id="PTHR43611:SF3">
    <property type="entry name" value="FLAVIN MONONUCLEOTIDE HYDROLASE 1, CHLOROPLATIC"/>
    <property type="match status" value="1"/>
</dbReference>
<dbReference type="InterPro" id="IPR023198">
    <property type="entry name" value="PGP-like_dom2"/>
</dbReference>
<dbReference type="SFLD" id="SFLDG01129">
    <property type="entry name" value="C1.5:_HAD__Beta-PGM__Phosphata"/>
    <property type="match status" value="1"/>
</dbReference>
<dbReference type="SUPFAM" id="SSF56784">
    <property type="entry name" value="HAD-like"/>
    <property type="match status" value="1"/>
</dbReference>
<dbReference type="STRING" id="28117.BHV66_08355"/>
<dbReference type="InterPro" id="IPR006439">
    <property type="entry name" value="HAD-SF_hydro_IA"/>
</dbReference>
<dbReference type="InterPro" id="IPR036412">
    <property type="entry name" value="HAD-like_sf"/>
</dbReference>
<dbReference type="CDD" id="cd02603">
    <property type="entry name" value="HAD_sEH-N_like"/>
    <property type="match status" value="1"/>
</dbReference>
<dbReference type="NCBIfam" id="TIGR01509">
    <property type="entry name" value="HAD-SF-IA-v3"/>
    <property type="match status" value="1"/>
</dbReference>
<dbReference type="NCBIfam" id="TIGR01549">
    <property type="entry name" value="HAD-SF-IA-v1"/>
    <property type="match status" value="1"/>
</dbReference>
<sequence>MKNIVFDLGGVVFGRDPRKWEPEFMEFFAFIHAEKMPEFWVDYDRGTLTLDEVVRILSREKACDERVTARFIRDAIDRQEEIVETRALVDDLKRAGYKLYVLSNMSREFIDFLRRMPVYRCFDGEVISCEEQVVKPEPEIYRRLLDRYSLDPAETLFIDDRPVNLEAARTFGISTFLFRHREAQRSCDELRKMLL</sequence>
<dbReference type="Proteomes" id="UP000187417">
    <property type="component" value="Unassembled WGS sequence"/>
</dbReference>
<protein>
    <submittedName>
        <fullName evidence="1">Haloacid dehalogenase</fullName>
    </submittedName>
</protein>
<evidence type="ECO:0000313" key="1">
    <source>
        <dbReference type="EMBL" id="OKY93729.1"/>
    </source>
</evidence>